<keyword evidence="2 4" id="KW-0418">Kinase</keyword>
<evidence type="ECO:0000256" key="2">
    <source>
        <dbReference type="ARBA" id="ARBA00022777"/>
    </source>
</evidence>
<keyword evidence="1" id="KW-0808">Transferase</keyword>
<proteinExistence type="predicted"/>
<dbReference type="Proteomes" id="UP000885779">
    <property type="component" value="Unassembled WGS sequence"/>
</dbReference>
<comment type="caution">
    <text evidence="4">The sequence shown here is derived from an EMBL/GenBank/DDBJ whole genome shotgun (WGS) entry which is preliminary data.</text>
</comment>
<dbReference type="GO" id="GO:0016301">
    <property type="term" value="F:kinase activity"/>
    <property type="evidence" value="ECO:0007669"/>
    <property type="project" value="UniProtKB-KW"/>
</dbReference>
<dbReference type="Pfam" id="PF00294">
    <property type="entry name" value="PfkB"/>
    <property type="match status" value="1"/>
</dbReference>
<dbReference type="Gene3D" id="3.40.1190.20">
    <property type="match status" value="1"/>
</dbReference>
<protein>
    <submittedName>
        <fullName evidence="4">Carbohydrate kinase family protein</fullName>
    </submittedName>
</protein>
<dbReference type="PANTHER" id="PTHR10584:SF167">
    <property type="entry name" value="PFKB DOMAIN PROTEIN"/>
    <property type="match status" value="1"/>
</dbReference>
<dbReference type="PANTHER" id="PTHR10584">
    <property type="entry name" value="SUGAR KINASE"/>
    <property type="match status" value="1"/>
</dbReference>
<accession>A0A7V4UC50</accession>
<dbReference type="InterPro" id="IPR011611">
    <property type="entry name" value="PfkB_dom"/>
</dbReference>
<reference evidence="4" key="1">
    <citation type="journal article" date="2020" name="mSystems">
        <title>Genome- and Community-Level Interaction Insights into Carbon Utilization and Element Cycling Functions of Hydrothermarchaeota in Hydrothermal Sediment.</title>
        <authorList>
            <person name="Zhou Z."/>
            <person name="Liu Y."/>
            <person name="Xu W."/>
            <person name="Pan J."/>
            <person name="Luo Z.H."/>
            <person name="Li M."/>
        </authorList>
    </citation>
    <scope>NUCLEOTIDE SEQUENCE [LARGE SCALE GENOMIC DNA]</scope>
    <source>
        <strain evidence="4">HyVt-577</strain>
    </source>
</reference>
<dbReference type="InterPro" id="IPR029056">
    <property type="entry name" value="Ribokinase-like"/>
</dbReference>
<name>A0A7V4UC50_CALAY</name>
<evidence type="ECO:0000256" key="1">
    <source>
        <dbReference type="ARBA" id="ARBA00022679"/>
    </source>
</evidence>
<organism evidence="4">
    <name type="scientific">Caldithrix abyssi</name>
    <dbReference type="NCBI Taxonomy" id="187145"/>
    <lineage>
        <taxon>Bacteria</taxon>
        <taxon>Pseudomonadati</taxon>
        <taxon>Calditrichota</taxon>
        <taxon>Calditrichia</taxon>
        <taxon>Calditrichales</taxon>
        <taxon>Calditrichaceae</taxon>
        <taxon>Caldithrix</taxon>
    </lineage>
</organism>
<dbReference type="EMBL" id="DRQG01000019">
    <property type="protein sequence ID" value="HGY54442.1"/>
    <property type="molecule type" value="Genomic_DNA"/>
</dbReference>
<sequence>MAKKHSSNKIPLLVLGDFAWDVLIRTNSKLLPGGDTFGEVMFAAGGSAANTAVWARRCGMPTTFVGKIGRDRFGRLAEENLAWEQVEAHFIKTDEHRTAAVAVWIDEKGQRSMVSGRGADFYLLSSELPKNLLQNSRHLYLTAWSLFTDPPRTAARMAAEIVKSHGGTVSLDPASFQLIRQRGTERCLGFLKEIQPDLFFPNYEEGQALTGQDDPDKILDTLIGYFPGTMIVLKLDAKGAILWDRKVKKKIPPQTDTIIDATGAGDSFSGAFLAHYLQNGAAESAAHFAVKISSWVINQIGARPQPDQKLKTIIESAEEISS</sequence>
<gene>
    <name evidence="4" type="ORF">ENK44_01945</name>
</gene>
<dbReference type="AlphaFoldDB" id="A0A7V4UC50"/>
<evidence type="ECO:0000313" key="4">
    <source>
        <dbReference type="EMBL" id="HGY54442.1"/>
    </source>
</evidence>
<dbReference type="CDD" id="cd01166">
    <property type="entry name" value="KdgK"/>
    <property type="match status" value="1"/>
</dbReference>
<dbReference type="SUPFAM" id="SSF53613">
    <property type="entry name" value="Ribokinase-like"/>
    <property type="match status" value="1"/>
</dbReference>
<feature type="domain" description="Carbohydrate kinase PfkB" evidence="3">
    <location>
        <begin position="24"/>
        <end position="304"/>
    </location>
</feature>
<evidence type="ECO:0000259" key="3">
    <source>
        <dbReference type="Pfam" id="PF00294"/>
    </source>
</evidence>